<gene>
    <name evidence="2" type="ORF">B7C42_02115</name>
</gene>
<dbReference type="SMART" id="SM00347">
    <property type="entry name" value="HTH_MARR"/>
    <property type="match status" value="1"/>
</dbReference>
<dbReference type="InterPro" id="IPR000835">
    <property type="entry name" value="HTH_MarR-typ"/>
</dbReference>
<dbReference type="AlphaFoldDB" id="A0A231HA41"/>
<dbReference type="Pfam" id="PF01047">
    <property type="entry name" value="MarR"/>
    <property type="match status" value="1"/>
</dbReference>
<protein>
    <recommendedName>
        <fullName evidence="1">HTH marR-type domain-containing protein</fullName>
    </recommendedName>
</protein>
<dbReference type="PANTHER" id="PTHR39515:SF2">
    <property type="entry name" value="HTH-TYPE TRANSCRIPTIONAL REGULATOR RV0880"/>
    <property type="match status" value="1"/>
</dbReference>
<dbReference type="Proteomes" id="UP000215506">
    <property type="component" value="Unassembled WGS sequence"/>
</dbReference>
<dbReference type="InterPro" id="IPR052526">
    <property type="entry name" value="HTH-type_Bedaq_tolerance"/>
</dbReference>
<evidence type="ECO:0000313" key="2">
    <source>
        <dbReference type="EMBL" id="OXR45823.1"/>
    </source>
</evidence>
<dbReference type="SUPFAM" id="SSF46785">
    <property type="entry name" value="Winged helix' DNA-binding domain"/>
    <property type="match status" value="1"/>
</dbReference>
<dbReference type="PANTHER" id="PTHR39515">
    <property type="entry name" value="CONSERVED PROTEIN"/>
    <property type="match status" value="1"/>
</dbReference>
<feature type="domain" description="HTH marR-type" evidence="1">
    <location>
        <begin position="1"/>
        <end position="133"/>
    </location>
</feature>
<dbReference type="Gene3D" id="1.10.10.10">
    <property type="entry name" value="Winged helix-like DNA-binding domain superfamily/Winged helix DNA-binding domain"/>
    <property type="match status" value="1"/>
</dbReference>
<dbReference type="InterPro" id="IPR036388">
    <property type="entry name" value="WH-like_DNA-bd_sf"/>
</dbReference>
<proteinExistence type="predicted"/>
<dbReference type="EMBL" id="NGAF01000003">
    <property type="protein sequence ID" value="OXR45823.1"/>
    <property type="molecule type" value="Genomic_DNA"/>
</dbReference>
<organism evidence="2 3">
    <name type="scientific">Nocardia cerradoensis</name>
    <dbReference type="NCBI Taxonomy" id="85688"/>
    <lineage>
        <taxon>Bacteria</taxon>
        <taxon>Bacillati</taxon>
        <taxon>Actinomycetota</taxon>
        <taxon>Actinomycetes</taxon>
        <taxon>Mycobacteriales</taxon>
        <taxon>Nocardiaceae</taxon>
        <taxon>Nocardia</taxon>
    </lineage>
</organism>
<accession>A0A231HA41</accession>
<comment type="caution">
    <text evidence="2">The sequence shown here is derived from an EMBL/GenBank/DDBJ whole genome shotgun (WGS) entry which is preliminary data.</text>
</comment>
<sequence length="147" mass="16403">MERPVAAVEFETMLLSRYQMTRRDRCGLERSAYVLLSRLTIQGPMSIGQLSAAFGLDTSTLNRQTAALVRAGLVDRIADPDGGLARKFRVTEAGARRLEETVSATVASLDRVLHTWPAADVAEFATYLRRLNTDIERLDGRPWPRPD</sequence>
<reference evidence="2 3" key="1">
    <citation type="submission" date="2017-07" db="EMBL/GenBank/DDBJ databases">
        <title>First draft Genome Sequence of Nocardia cerradoensis isolated from human infection.</title>
        <authorList>
            <person name="Carrasco G."/>
        </authorList>
    </citation>
    <scope>NUCLEOTIDE SEQUENCE [LARGE SCALE GENOMIC DNA]</scope>
    <source>
        <strain evidence="2 3">CNM20130759</strain>
    </source>
</reference>
<dbReference type="InterPro" id="IPR036390">
    <property type="entry name" value="WH_DNA-bd_sf"/>
</dbReference>
<name>A0A231HA41_9NOCA</name>
<evidence type="ECO:0000259" key="1">
    <source>
        <dbReference type="PROSITE" id="PS50995"/>
    </source>
</evidence>
<evidence type="ECO:0000313" key="3">
    <source>
        <dbReference type="Proteomes" id="UP000215506"/>
    </source>
</evidence>
<keyword evidence="3" id="KW-1185">Reference proteome</keyword>
<dbReference type="GO" id="GO:0003700">
    <property type="term" value="F:DNA-binding transcription factor activity"/>
    <property type="evidence" value="ECO:0007669"/>
    <property type="project" value="InterPro"/>
</dbReference>
<dbReference type="PROSITE" id="PS50995">
    <property type="entry name" value="HTH_MARR_2"/>
    <property type="match status" value="1"/>
</dbReference>
<dbReference type="RefSeq" id="WP_094025113.1">
    <property type="nucleotide sequence ID" value="NZ_NGAF01000003.1"/>
</dbReference>